<dbReference type="EMBL" id="CAXHTA020000016">
    <property type="protein sequence ID" value="CAL5226950.1"/>
    <property type="molecule type" value="Genomic_DNA"/>
</dbReference>
<evidence type="ECO:0000256" key="4">
    <source>
        <dbReference type="SAM" id="MobiDB-lite"/>
    </source>
</evidence>
<protein>
    <submittedName>
        <fullName evidence="5">G9834 protein</fullName>
    </submittedName>
</protein>
<dbReference type="PANTHER" id="PTHR21109">
    <property type="entry name" value="MITOCHONDRIAL 28S RIBOSOMAL PROTEIN S21"/>
    <property type="match status" value="1"/>
</dbReference>
<keyword evidence="6" id="KW-1185">Reference proteome</keyword>
<accession>A0ABP1G6K9</accession>
<name>A0ABP1G6K9_9CHLO</name>
<comment type="caution">
    <text evidence="5">The sequence shown here is derived from an EMBL/GenBank/DDBJ whole genome shotgun (WGS) entry which is preliminary data.</text>
</comment>
<keyword evidence="3" id="KW-0687">Ribonucleoprotein</keyword>
<evidence type="ECO:0000256" key="3">
    <source>
        <dbReference type="ARBA" id="ARBA00023274"/>
    </source>
</evidence>
<sequence length="112" mass="12854">MKSSQTYHLEIVVGEDEAPENALKRFRWATKSSGLVNEARRRRYFENKQDEIKRRVRDGHMKKSKRYVPPPTYEDAVTTMEPAPFADLFGDSEDIFGQQGGGEDAPQTRSAF</sequence>
<evidence type="ECO:0000256" key="2">
    <source>
        <dbReference type="ARBA" id="ARBA00022980"/>
    </source>
</evidence>
<comment type="similarity">
    <text evidence="1">Belongs to the bacterial ribosomal protein bS21 family.</text>
</comment>
<proteinExistence type="inferred from homology"/>
<dbReference type="Pfam" id="PF01165">
    <property type="entry name" value="Ribosomal_S21"/>
    <property type="match status" value="1"/>
</dbReference>
<evidence type="ECO:0000313" key="6">
    <source>
        <dbReference type="Proteomes" id="UP001497392"/>
    </source>
</evidence>
<keyword evidence="2" id="KW-0689">Ribosomal protein</keyword>
<dbReference type="HAMAP" id="MF_00358">
    <property type="entry name" value="Ribosomal_bS21"/>
    <property type="match status" value="1"/>
</dbReference>
<dbReference type="PANTHER" id="PTHR21109:SF0">
    <property type="entry name" value="SMALL RIBOSOMAL SUBUNIT PROTEIN BS21M"/>
    <property type="match status" value="1"/>
</dbReference>
<reference evidence="5 6" key="1">
    <citation type="submission" date="2024-06" db="EMBL/GenBank/DDBJ databases">
        <authorList>
            <person name="Kraege A."/>
            <person name="Thomma B."/>
        </authorList>
    </citation>
    <scope>NUCLEOTIDE SEQUENCE [LARGE SCALE GENOMIC DNA]</scope>
</reference>
<feature type="region of interest" description="Disordered" evidence="4">
    <location>
        <begin position="92"/>
        <end position="112"/>
    </location>
</feature>
<evidence type="ECO:0000313" key="5">
    <source>
        <dbReference type="EMBL" id="CAL5226950.1"/>
    </source>
</evidence>
<dbReference type="InterPro" id="IPR038380">
    <property type="entry name" value="Ribosomal_bS21_sf"/>
</dbReference>
<organism evidence="5 6">
    <name type="scientific">Coccomyxa viridis</name>
    <dbReference type="NCBI Taxonomy" id="1274662"/>
    <lineage>
        <taxon>Eukaryota</taxon>
        <taxon>Viridiplantae</taxon>
        <taxon>Chlorophyta</taxon>
        <taxon>core chlorophytes</taxon>
        <taxon>Trebouxiophyceae</taxon>
        <taxon>Trebouxiophyceae incertae sedis</taxon>
        <taxon>Coccomyxaceae</taxon>
        <taxon>Coccomyxa</taxon>
    </lineage>
</organism>
<dbReference type="Gene3D" id="1.20.5.1150">
    <property type="entry name" value="Ribosomal protein S8"/>
    <property type="match status" value="1"/>
</dbReference>
<gene>
    <name evidence="5" type="primary">g9834</name>
    <name evidence="5" type="ORF">VP750_LOCUS8856</name>
</gene>
<evidence type="ECO:0000256" key="1">
    <source>
        <dbReference type="ARBA" id="ARBA00006640"/>
    </source>
</evidence>
<dbReference type="InterPro" id="IPR001911">
    <property type="entry name" value="Ribosomal_bS21"/>
</dbReference>
<feature type="region of interest" description="Disordered" evidence="4">
    <location>
        <begin position="55"/>
        <end position="75"/>
    </location>
</feature>
<dbReference type="NCBIfam" id="TIGR00030">
    <property type="entry name" value="S21p"/>
    <property type="match status" value="1"/>
</dbReference>
<dbReference type="Proteomes" id="UP001497392">
    <property type="component" value="Unassembled WGS sequence"/>
</dbReference>